<dbReference type="GO" id="GO:0001681">
    <property type="term" value="F:sialate O-acetylesterase activity"/>
    <property type="evidence" value="ECO:0007669"/>
    <property type="project" value="UniProtKB-EC"/>
</dbReference>
<dbReference type="PANTHER" id="PTHR22901:SF0">
    <property type="entry name" value="SIALATE O-ACETYLESTERASE"/>
    <property type="match status" value="1"/>
</dbReference>
<dbReference type="AlphaFoldDB" id="A0A846R0E3"/>
<evidence type="ECO:0000259" key="2">
    <source>
        <dbReference type="Pfam" id="PF03629"/>
    </source>
</evidence>
<dbReference type="GO" id="GO:0005975">
    <property type="term" value="P:carbohydrate metabolic process"/>
    <property type="evidence" value="ECO:0007669"/>
    <property type="project" value="TreeGrafter"/>
</dbReference>
<comment type="caution">
    <text evidence="3">The sequence shown here is derived from an EMBL/GenBank/DDBJ whole genome shotgun (WGS) entry which is preliminary data.</text>
</comment>
<dbReference type="EMBL" id="JAATJJ010000001">
    <property type="protein sequence ID" value="NJB70339.1"/>
    <property type="molecule type" value="Genomic_DNA"/>
</dbReference>
<keyword evidence="1 3" id="KW-0378">Hydrolase</keyword>
<protein>
    <submittedName>
        <fullName evidence="3">Sialate O-acetylesterase</fullName>
        <ecNumber evidence="3">3.1.1.53</ecNumber>
    </submittedName>
</protein>
<evidence type="ECO:0000313" key="4">
    <source>
        <dbReference type="Proteomes" id="UP000590442"/>
    </source>
</evidence>
<dbReference type="InterPro" id="IPR005181">
    <property type="entry name" value="SASA"/>
</dbReference>
<reference evidence="3 4" key="1">
    <citation type="submission" date="2020-03" db="EMBL/GenBank/DDBJ databases">
        <title>Genomic Encyclopedia of Type Strains, Phase IV (KMG-IV): sequencing the most valuable type-strain genomes for metagenomic binning, comparative biology and taxonomic classification.</title>
        <authorList>
            <person name="Goeker M."/>
        </authorList>
    </citation>
    <scope>NUCLEOTIDE SEQUENCE [LARGE SCALE GENOMIC DNA]</scope>
    <source>
        <strain evidence="3 4">DSM 29762</strain>
    </source>
</reference>
<sequence length="458" mass="51738">MKFKYAFFLLACILSINVVSARVVLPRIFSNDMVLQRNSDVLLWGWGNVSEEITIVTSWDGKEYKAKGTTDAKWKVEVTTPEAGGPYTISFKGWGNEIVLNNVLIGEVWLASGQSNMEWSANSGIVHMDEVDKADYPNIRLFTVDRRTAAYPQDDLSGSWKICTPESMKHFSAVAYFFAKRLYGELDIPIGVINSSWGASSAEVWTPKSVFDINETLKESAKKIEANQWVSNKTSELFNAMISPITSYKIAGALWYQGESNTANHEIYTELFTSMITSWREQWGYSFPFYFVQIAPFNYGEPEQGVKVRDAQRRTLALKNTGMVVVSDICTVDDIHPRNKLDVGNRLANIALKDHYETLEVEVHSPLFKELIIEGKKATVIFDHSKGLYAKGKKVTHFEIAGDKDQFYPAKAIIKNDRVIVSSKEVKEPKKVRFAWNNRALPNLFNEANLPASSFISD</sequence>
<evidence type="ECO:0000313" key="3">
    <source>
        <dbReference type="EMBL" id="NJB70339.1"/>
    </source>
</evidence>
<dbReference type="RefSeq" id="WP_167961072.1">
    <property type="nucleotide sequence ID" value="NZ_JAATJJ010000001.1"/>
</dbReference>
<proteinExistence type="predicted"/>
<dbReference type="EC" id="3.1.1.53" evidence="3"/>
<dbReference type="InterPro" id="IPR036514">
    <property type="entry name" value="SGNH_hydro_sf"/>
</dbReference>
<dbReference type="PANTHER" id="PTHR22901">
    <property type="entry name" value="SIALATE O-ACETYLESTERASE"/>
    <property type="match status" value="1"/>
</dbReference>
<dbReference type="InterPro" id="IPR039329">
    <property type="entry name" value="SIAE"/>
</dbReference>
<accession>A0A846R0E3</accession>
<organism evidence="3 4">
    <name type="scientific">Saonia flava</name>
    <dbReference type="NCBI Taxonomy" id="523696"/>
    <lineage>
        <taxon>Bacteria</taxon>
        <taxon>Pseudomonadati</taxon>
        <taxon>Bacteroidota</taxon>
        <taxon>Flavobacteriia</taxon>
        <taxon>Flavobacteriales</taxon>
        <taxon>Flavobacteriaceae</taxon>
        <taxon>Saonia</taxon>
    </lineage>
</organism>
<dbReference type="Proteomes" id="UP000590442">
    <property type="component" value="Unassembled WGS sequence"/>
</dbReference>
<gene>
    <name evidence="3" type="ORF">GGR42_000801</name>
</gene>
<dbReference type="Gene3D" id="3.40.50.1110">
    <property type="entry name" value="SGNH hydrolase"/>
    <property type="match status" value="1"/>
</dbReference>
<dbReference type="Pfam" id="PF03629">
    <property type="entry name" value="SASA"/>
    <property type="match status" value="1"/>
</dbReference>
<dbReference type="SUPFAM" id="SSF52266">
    <property type="entry name" value="SGNH hydrolase"/>
    <property type="match status" value="1"/>
</dbReference>
<name>A0A846R0E3_9FLAO</name>
<keyword evidence="4" id="KW-1185">Reference proteome</keyword>
<evidence type="ECO:0000256" key="1">
    <source>
        <dbReference type="ARBA" id="ARBA00022801"/>
    </source>
</evidence>
<feature type="domain" description="Sialate O-acetylesterase" evidence="2">
    <location>
        <begin position="107"/>
        <end position="351"/>
    </location>
</feature>